<proteinExistence type="predicted"/>
<sequence>MSGPARRTVITSAALVAAAAPLSWAASPRSASAASGSAAGSAELHWLEGSTPRAHTGVTWGVPWARGTYRPDQTFALTAADGTPVPVQSWVTGSWPDGSVKWTAHAIAADAPASATYQLGSGTPAAAHHKLTVTTKNGRTTVSTGAVTTVFGAKGSSVVVSSVRRGDTETARDGRLVALRQASADDEGRSAGAWQEFTGRVEKTVVEQDGPVRAVVRVEGRHHGTGRGGRAPWLPFTLRFVFTAGADSFRLVHTFVWDGVQEPGQEKGDFLRGLGVRFTVPLGDEPYDRHIRLADSEGGLFSEAVQGVTGLRRDPGEAVRAAQIAGEKLPDPATWDTRVAGRLAHLPAWGDYTLTQPTADGYTIRKRTKPGHGWIQAAAGRRAGGFGYVGGASGGLSFGLRDFWQRHPTRLDIRGAASDAAEATLWLYSPDAAPLDLRFYHDGLGQDTYEQQAEGLEITYEDYEKGFGSPYGIARTSELFFWAHGSTPDAAALAAQAAATATPPLLTATPQRLHQARVFGDWAPVDRSNAARTAIEDRLDNLFAYYRDQREDRRWYGFLDYGDVQHTYDNDRHVWRYDIGGYAWDNSELGTDLWLWYHFLRSGKAEVFRFAEAMTRHTGEVDVYHLGTWAGLGTRHGVQHYADSAKQVRISTAANRRFYYFLTGDERTGDLLSELADVEETFTVLDPQRKVRSDGYEPGDRHALSVGFGTDWGGISAAWLTEWERQGPKAAKSRTKLLNSLRTIAAQPNGFFTGAGLLDADTGKFAVTTDTTVSVSHLSAVFGLVETNSELVTLLGAQEPEFARAWLDYAQYYNATTAEKTRLTGSTWKSALPAAHSRLTAYAAHAKDDPTLAKRAWNEFFTGTDTYFPSNDWKRVTIKAPAVLRTTEEIPWISTNSSAQWALAAIQNLALIGTSIPS</sequence>
<reference evidence="1" key="1">
    <citation type="journal article" date="2025" name="Int. J. Syst. Evol. Microbiol.">
        <title>Streptomyces citrinus sp. nov., with yellow diffusible pigment.</title>
        <authorList>
            <person name="He Y."/>
            <person name="Yang E."/>
            <person name="Xu J."/>
            <person name="Sun Y."/>
            <person name="Sun L."/>
        </authorList>
    </citation>
    <scope>NUCLEOTIDE SEQUENCE</scope>
    <source>
        <strain evidence="1">Q6</strain>
    </source>
</reference>
<evidence type="ECO:0000313" key="2">
    <source>
        <dbReference type="Proteomes" id="UP001432251"/>
    </source>
</evidence>
<protein>
    <submittedName>
        <fullName evidence="1">Tat pathway signal sequence domain protein</fullName>
    </submittedName>
</protein>
<dbReference type="EMBL" id="CP146022">
    <property type="protein sequence ID" value="WWQ67349.1"/>
    <property type="molecule type" value="Genomic_DNA"/>
</dbReference>
<accession>A0ACD5AJJ6</accession>
<keyword evidence="2" id="KW-1185">Reference proteome</keyword>
<organism evidence="1 2">
    <name type="scientific">Streptomyces citrinus</name>
    <dbReference type="NCBI Taxonomy" id="3118173"/>
    <lineage>
        <taxon>Bacteria</taxon>
        <taxon>Bacillati</taxon>
        <taxon>Actinomycetota</taxon>
        <taxon>Actinomycetes</taxon>
        <taxon>Kitasatosporales</taxon>
        <taxon>Streptomycetaceae</taxon>
        <taxon>Streptomyces</taxon>
    </lineage>
</organism>
<evidence type="ECO:0000313" key="1">
    <source>
        <dbReference type="EMBL" id="WWQ67349.1"/>
    </source>
</evidence>
<dbReference type="Proteomes" id="UP001432251">
    <property type="component" value="Chromosome"/>
</dbReference>
<gene>
    <name evidence="1" type="ORF">V2W30_31135</name>
</gene>
<name>A0ACD5AJJ6_9ACTN</name>